<sequence>MTLEALCAPSSDVLVYDTFNATAAAACAASAGSFLFGNAAEAVAVEPLLPAPAHASPGAEVGENRVQQQQQQQQGRRKRRRRQRSVKSAAEAECQRMTHIAVERNRRRQMNEYLAVLRSLMPDSYVQRSDQASIVSGAIDFVKELEQQLQSLEAQKLALQQQRNTAAANRDAAPSPPSLPVPTPEDAAARQEAPPPPFARFFRYPQYAWRHAPPPREDTGGAAAVGAEEASRASAVGDVEVGVVVDAHASLRVMAPRRHGQLVKMVAGMQALGLAVLHLNVTAAPGELALYTLSLKVRRRRHDTTRHDRLSLPELQRHFFFSPLAVHEPTVRKKKSRSVVPKMVHHRANTVVTVHICKYHTK</sequence>
<gene>
    <name evidence="9" type="ORF">HU200_033029</name>
</gene>
<feature type="domain" description="BHLH" evidence="8">
    <location>
        <begin position="94"/>
        <end position="145"/>
    </location>
</feature>
<evidence type="ECO:0000259" key="8">
    <source>
        <dbReference type="PROSITE" id="PS50888"/>
    </source>
</evidence>
<accession>A0A835BJY5</accession>
<dbReference type="SMART" id="SM00353">
    <property type="entry name" value="HLH"/>
    <property type="match status" value="1"/>
</dbReference>
<dbReference type="OrthoDB" id="684567at2759"/>
<reference evidence="9" key="1">
    <citation type="submission" date="2020-07" db="EMBL/GenBank/DDBJ databases">
        <title>Genome sequence and genetic diversity analysis of an under-domesticated orphan crop, white fonio (Digitaria exilis).</title>
        <authorList>
            <person name="Bennetzen J.L."/>
            <person name="Chen S."/>
            <person name="Ma X."/>
            <person name="Wang X."/>
            <person name="Yssel A.E.J."/>
            <person name="Chaluvadi S.R."/>
            <person name="Johnson M."/>
            <person name="Gangashetty P."/>
            <person name="Hamidou F."/>
            <person name="Sanogo M.D."/>
            <person name="Zwaenepoel A."/>
            <person name="Wallace J."/>
            <person name="Van De Peer Y."/>
            <person name="Van Deynze A."/>
        </authorList>
    </citation>
    <scope>NUCLEOTIDE SEQUENCE</scope>
    <source>
        <tissue evidence="9">Leaves</tissue>
    </source>
</reference>
<keyword evidence="4" id="KW-0238">DNA-binding</keyword>
<comment type="similarity">
    <text evidence="2">Belongs to the bHLH protein family.</text>
</comment>
<evidence type="ECO:0000313" key="10">
    <source>
        <dbReference type="Proteomes" id="UP000636709"/>
    </source>
</evidence>
<evidence type="ECO:0000256" key="5">
    <source>
        <dbReference type="ARBA" id="ARBA00023163"/>
    </source>
</evidence>
<feature type="region of interest" description="Disordered" evidence="7">
    <location>
        <begin position="54"/>
        <end position="92"/>
    </location>
</feature>
<dbReference type="AlphaFoldDB" id="A0A835BJY5"/>
<comment type="subcellular location">
    <subcellularLocation>
        <location evidence="1">Nucleus</location>
    </subcellularLocation>
</comment>
<feature type="compositionally biased region" description="Basic residues" evidence="7">
    <location>
        <begin position="75"/>
        <end position="85"/>
    </location>
</feature>
<name>A0A835BJY5_9POAL</name>
<dbReference type="InterPro" id="IPR011598">
    <property type="entry name" value="bHLH_dom"/>
</dbReference>
<keyword evidence="3" id="KW-0805">Transcription regulation</keyword>
<evidence type="ECO:0000256" key="7">
    <source>
        <dbReference type="SAM" id="MobiDB-lite"/>
    </source>
</evidence>
<dbReference type="InterPro" id="IPR036638">
    <property type="entry name" value="HLH_DNA-bd_sf"/>
</dbReference>
<dbReference type="Gene3D" id="4.10.280.10">
    <property type="entry name" value="Helix-loop-helix DNA-binding domain"/>
    <property type="match status" value="1"/>
</dbReference>
<dbReference type="Pfam" id="PF00010">
    <property type="entry name" value="HLH"/>
    <property type="match status" value="1"/>
</dbReference>
<protein>
    <recommendedName>
        <fullName evidence="8">BHLH domain-containing protein</fullName>
    </recommendedName>
</protein>
<dbReference type="Proteomes" id="UP000636709">
    <property type="component" value="Unassembled WGS sequence"/>
</dbReference>
<dbReference type="GO" id="GO:0000981">
    <property type="term" value="F:DNA-binding transcription factor activity, RNA polymerase II-specific"/>
    <property type="evidence" value="ECO:0007669"/>
    <property type="project" value="TreeGrafter"/>
</dbReference>
<evidence type="ECO:0000256" key="6">
    <source>
        <dbReference type="ARBA" id="ARBA00023242"/>
    </source>
</evidence>
<keyword evidence="5" id="KW-0804">Transcription</keyword>
<evidence type="ECO:0000256" key="1">
    <source>
        <dbReference type="ARBA" id="ARBA00004123"/>
    </source>
</evidence>
<keyword evidence="10" id="KW-1185">Reference proteome</keyword>
<dbReference type="GO" id="GO:0005634">
    <property type="term" value="C:nucleus"/>
    <property type="evidence" value="ECO:0007669"/>
    <property type="project" value="UniProtKB-SubCell"/>
</dbReference>
<keyword evidence="6" id="KW-0539">Nucleus</keyword>
<evidence type="ECO:0000256" key="3">
    <source>
        <dbReference type="ARBA" id="ARBA00023015"/>
    </source>
</evidence>
<comment type="caution">
    <text evidence="9">The sequence shown here is derived from an EMBL/GenBank/DDBJ whole genome shotgun (WGS) entry which is preliminary data.</text>
</comment>
<dbReference type="PANTHER" id="PTHR11969">
    <property type="entry name" value="MAX DIMERIZATION, MAD"/>
    <property type="match status" value="1"/>
</dbReference>
<feature type="compositionally biased region" description="Low complexity" evidence="7">
    <location>
        <begin position="65"/>
        <end position="74"/>
    </location>
</feature>
<dbReference type="GO" id="GO:0000978">
    <property type="term" value="F:RNA polymerase II cis-regulatory region sequence-specific DNA binding"/>
    <property type="evidence" value="ECO:0007669"/>
    <property type="project" value="TreeGrafter"/>
</dbReference>
<organism evidence="9 10">
    <name type="scientific">Digitaria exilis</name>
    <dbReference type="NCBI Taxonomy" id="1010633"/>
    <lineage>
        <taxon>Eukaryota</taxon>
        <taxon>Viridiplantae</taxon>
        <taxon>Streptophyta</taxon>
        <taxon>Embryophyta</taxon>
        <taxon>Tracheophyta</taxon>
        <taxon>Spermatophyta</taxon>
        <taxon>Magnoliopsida</taxon>
        <taxon>Liliopsida</taxon>
        <taxon>Poales</taxon>
        <taxon>Poaceae</taxon>
        <taxon>PACMAD clade</taxon>
        <taxon>Panicoideae</taxon>
        <taxon>Panicodae</taxon>
        <taxon>Paniceae</taxon>
        <taxon>Anthephorinae</taxon>
        <taxon>Digitaria</taxon>
    </lineage>
</organism>
<dbReference type="GO" id="GO:0046983">
    <property type="term" value="F:protein dimerization activity"/>
    <property type="evidence" value="ECO:0007669"/>
    <property type="project" value="InterPro"/>
</dbReference>
<dbReference type="PROSITE" id="PS50888">
    <property type="entry name" value="BHLH"/>
    <property type="match status" value="1"/>
</dbReference>
<evidence type="ECO:0000256" key="2">
    <source>
        <dbReference type="ARBA" id="ARBA00005510"/>
    </source>
</evidence>
<evidence type="ECO:0000256" key="4">
    <source>
        <dbReference type="ARBA" id="ARBA00023125"/>
    </source>
</evidence>
<feature type="region of interest" description="Disordered" evidence="7">
    <location>
        <begin position="161"/>
        <end position="195"/>
    </location>
</feature>
<dbReference type="SUPFAM" id="SSF47459">
    <property type="entry name" value="HLH, helix-loop-helix DNA-binding domain"/>
    <property type="match status" value="1"/>
</dbReference>
<feature type="compositionally biased region" description="Pro residues" evidence="7">
    <location>
        <begin position="174"/>
        <end position="183"/>
    </location>
</feature>
<dbReference type="EMBL" id="JACEFO010001787">
    <property type="protein sequence ID" value="KAF8702263.1"/>
    <property type="molecule type" value="Genomic_DNA"/>
</dbReference>
<evidence type="ECO:0000313" key="9">
    <source>
        <dbReference type="EMBL" id="KAF8702263.1"/>
    </source>
</evidence>
<dbReference type="PANTHER" id="PTHR11969:SF94">
    <property type="entry name" value="BHLH DOMAIN-CONTAINING PROTEIN"/>
    <property type="match status" value="1"/>
</dbReference>
<dbReference type="CDD" id="cd11448">
    <property type="entry name" value="bHLH_AtFAMA_like"/>
    <property type="match status" value="1"/>
</dbReference>
<proteinExistence type="inferred from homology"/>